<protein>
    <submittedName>
        <fullName evidence="2">Uncharacterized protein</fullName>
    </submittedName>
</protein>
<accession>A0A391P247</accession>
<gene>
    <name evidence="2" type="ORF">KIPB_004614</name>
</gene>
<feature type="region of interest" description="Disordered" evidence="1">
    <location>
        <begin position="979"/>
        <end position="1003"/>
    </location>
</feature>
<name>A0A391P247_9EUKA</name>
<sequence length="1003" mass="109803">MSARRGGTGYLSLDSPSGFVGSGEFDLGAPIEERERDRERETGGYLVSDSESGVSGCEYTESVDADYEIGIGEAIEEITDWFNDCLPDQIHMDNGHDVPATDTTDKVYGCLSGRPGSIAADSWRPGRVLVGRHAATVCYISTVCHMLLGIPNSRGEYPLPCIEGVSGTGKTAFGRQSLFKVIADRQVVQEVVAHLSTILVSTHGSVCEGDATQAAQDLVFCLQHILLSGRFIATGCMYTQGMHAVAGVGDAICTHFGSPPAPAHVGSFIVRDSVERAVRAYHCEPEPLILLEQWRTHPMVCIQYTDDELETDKASRLHDGDTDIPKYLEGSEVSHYQVAEAISSIPAAVKEALEELLPEKKSQSLESAMFGVPCRFSDAVALAALRDARSLLGLCPAPDPCFPAIVFVDYIPPTALRHTIQFMRWCSGACLFCTSIDGPLHETAAVAQICQMELIPLRLGAITAMAAAERFLDIRHHQTDYGPYTVDGFRCEVTDAEERKRAICTLLSSGGSPLAMKRVIAEYRRWKESERDTHTRDTHGWWMQSAVHDTYRYNSVLEAISMCGIPLVAPGSEYDGDTLTILHPKRPGVTVAHLETRVLMTPYVVPSCFCPQRYLQHRPTPSPSPMHTLCVMVPPRLSFLQLRSVRESEMDIDTMQHPWAEGRDGTVSVVLSKLYHNIMAEAVGVYVSKSSHTTIFDTLLRYCLVTVWMERARCALGYVSGTHSPEDLVPLWRVFGLPKIHLQGQGCAMVGTTQHSQRETQGGPRGDPYDGVYRTCSGLTDGLVFPGLSRVTLPVPGRETIHAHSMHVLRDCYCSATLQPDAPRISADQLPLGFSLNPSTAGCICPSIIFKDEHGLVVVTSNHTTCLVHQYLVCALTETLPTLILSVSTENDRGKCLSQSDRDWISIFSLQERHKVIVQFVAQRKREGTWSEEMCNGIMAAVTTESEGAPEPKLDMLSIPQVVLGAEAYGPVIAGLVGTSTHSKSEGEGERDDTERRPEGGMC</sequence>
<evidence type="ECO:0000313" key="3">
    <source>
        <dbReference type="Proteomes" id="UP000265618"/>
    </source>
</evidence>
<feature type="compositionally biased region" description="Basic and acidic residues" evidence="1">
    <location>
        <begin position="983"/>
        <end position="1003"/>
    </location>
</feature>
<dbReference type="AlphaFoldDB" id="A0A391P247"/>
<feature type="region of interest" description="Disordered" evidence="1">
    <location>
        <begin position="1"/>
        <end position="57"/>
    </location>
</feature>
<evidence type="ECO:0000256" key="1">
    <source>
        <dbReference type="SAM" id="MobiDB-lite"/>
    </source>
</evidence>
<dbReference type="Proteomes" id="UP000265618">
    <property type="component" value="Unassembled WGS sequence"/>
</dbReference>
<comment type="caution">
    <text evidence="2">The sequence shown here is derived from an EMBL/GenBank/DDBJ whole genome shotgun (WGS) entry which is preliminary data.</text>
</comment>
<organism evidence="2 3">
    <name type="scientific">Kipferlia bialata</name>
    <dbReference type="NCBI Taxonomy" id="797122"/>
    <lineage>
        <taxon>Eukaryota</taxon>
        <taxon>Metamonada</taxon>
        <taxon>Carpediemonas-like organisms</taxon>
        <taxon>Kipferlia</taxon>
    </lineage>
</organism>
<proteinExistence type="predicted"/>
<dbReference type="EMBL" id="BDIP01000997">
    <property type="protein sequence ID" value="GCA62612.1"/>
    <property type="molecule type" value="Genomic_DNA"/>
</dbReference>
<evidence type="ECO:0000313" key="2">
    <source>
        <dbReference type="EMBL" id="GCA62612.1"/>
    </source>
</evidence>
<feature type="compositionally biased region" description="Basic and acidic residues" evidence="1">
    <location>
        <begin position="31"/>
        <end position="42"/>
    </location>
</feature>
<keyword evidence="3" id="KW-1185">Reference proteome</keyword>
<reference evidence="2 3" key="1">
    <citation type="journal article" date="2018" name="PLoS ONE">
        <title>The draft genome of Kipferlia bialata reveals reductive genome evolution in fornicate parasites.</title>
        <authorList>
            <person name="Tanifuji G."/>
            <person name="Takabayashi S."/>
            <person name="Kume K."/>
            <person name="Takagi M."/>
            <person name="Nakayama T."/>
            <person name="Kamikawa R."/>
            <person name="Inagaki Y."/>
            <person name="Hashimoto T."/>
        </authorList>
    </citation>
    <scope>NUCLEOTIDE SEQUENCE [LARGE SCALE GENOMIC DNA]</scope>
    <source>
        <strain evidence="2">NY0173</strain>
    </source>
</reference>